<sequence length="135" mass="15421">MGQWDIQKFCRLKGRSLGDTGCVLVHITSWAVVHCFQEGMTFFGGSAARDCGLSPRPCYLDHFPELLGRPFEDTDPEGAFAKVNRCRNSWTFFSRNSTVRARFFICSCWFSSCASVRLRETWSYSTDRFTTSLDS</sequence>
<comment type="caution">
    <text evidence="1">The sequence shown here is derived from an EMBL/GenBank/DDBJ whole genome shotgun (WGS) entry which is preliminary data.</text>
</comment>
<reference evidence="1 2" key="1">
    <citation type="submission" date="2024-09" db="EMBL/GenBank/DDBJ databases">
        <title>Chromosome-scale assembly of Riccia fluitans.</title>
        <authorList>
            <person name="Paukszto L."/>
            <person name="Sawicki J."/>
            <person name="Karawczyk K."/>
            <person name="Piernik-Szablinska J."/>
            <person name="Szczecinska M."/>
            <person name="Mazdziarz M."/>
        </authorList>
    </citation>
    <scope>NUCLEOTIDE SEQUENCE [LARGE SCALE GENOMIC DNA]</scope>
    <source>
        <strain evidence="1">Rf_01</strain>
        <tissue evidence="1">Aerial parts of the thallus</tissue>
    </source>
</reference>
<evidence type="ECO:0000313" key="1">
    <source>
        <dbReference type="EMBL" id="KAL2643054.1"/>
    </source>
</evidence>
<evidence type="ECO:0000313" key="2">
    <source>
        <dbReference type="Proteomes" id="UP001605036"/>
    </source>
</evidence>
<accession>A0ABD1Z814</accession>
<dbReference type="Proteomes" id="UP001605036">
    <property type="component" value="Unassembled WGS sequence"/>
</dbReference>
<gene>
    <name evidence="1" type="ORF">R1flu_010641</name>
</gene>
<protein>
    <submittedName>
        <fullName evidence="1">Uncharacterized protein</fullName>
    </submittedName>
</protein>
<name>A0ABD1Z814_9MARC</name>
<organism evidence="1 2">
    <name type="scientific">Riccia fluitans</name>
    <dbReference type="NCBI Taxonomy" id="41844"/>
    <lineage>
        <taxon>Eukaryota</taxon>
        <taxon>Viridiplantae</taxon>
        <taxon>Streptophyta</taxon>
        <taxon>Embryophyta</taxon>
        <taxon>Marchantiophyta</taxon>
        <taxon>Marchantiopsida</taxon>
        <taxon>Marchantiidae</taxon>
        <taxon>Marchantiales</taxon>
        <taxon>Ricciaceae</taxon>
        <taxon>Riccia</taxon>
    </lineage>
</organism>
<proteinExistence type="predicted"/>
<dbReference type="EMBL" id="JBHFFA010000002">
    <property type="protein sequence ID" value="KAL2643054.1"/>
    <property type="molecule type" value="Genomic_DNA"/>
</dbReference>
<keyword evidence="2" id="KW-1185">Reference proteome</keyword>
<dbReference type="AlphaFoldDB" id="A0ABD1Z814"/>